<feature type="domain" description="HTH lysR-type" evidence="5">
    <location>
        <begin position="20"/>
        <end position="70"/>
    </location>
</feature>
<dbReference type="RefSeq" id="WP_088920276.1">
    <property type="nucleotide sequence ID" value="NZ_CP018632.1"/>
</dbReference>
<sequence>MTDPVNSYTTLAKCSADLCAFMLVCELGKLSAAAQVMNISQPSLSQRIKNLESTVGRQLFVRHSSGVDLTPQGKLLLQLLEDPLKQAATRFQEFQTKQTSDRVTISVDHAFASFWLLPRLPQLREKSGSTDICIVSSQDPFVNATPETDITIFMAQAKDVSAGSTCLLQEQVSAICSPQFLADNPGIDSPQALLERGSQLLHLNTPGTHTAWLDWAKWLAALNASPEQLPAEIVFNSYEMIIKAACQGQGIALGWHGLIDDLLAEAELVVLLPDTVNTDVGYYIELAGTSKSSKTALIRDWVVDQINT</sequence>
<accession>A0A2Z2NVT8</accession>
<dbReference type="Pfam" id="PF03466">
    <property type="entry name" value="LysR_substrate"/>
    <property type="match status" value="1"/>
</dbReference>
<dbReference type="PROSITE" id="PS50931">
    <property type="entry name" value="HTH_LYSR"/>
    <property type="match status" value="1"/>
</dbReference>
<dbReference type="EMBL" id="CP018632">
    <property type="protein sequence ID" value="ASJ75353.1"/>
    <property type="molecule type" value="Genomic_DNA"/>
</dbReference>
<dbReference type="KEGG" id="gai:IMCC3135_26490"/>
<proteinExistence type="inferred from homology"/>
<dbReference type="PANTHER" id="PTHR30537:SF74">
    <property type="entry name" value="HTH-TYPE TRANSCRIPTIONAL REGULATOR TRPI"/>
    <property type="match status" value="1"/>
</dbReference>
<evidence type="ECO:0000256" key="3">
    <source>
        <dbReference type="ARBA" id="ARBA00023125"/>
    </source>
</evidence>
<reference evidence="6 7" key="1">
    <citation type="submission" date="2016-12" db="EMBL/GenBank/DDBJ databases">
        <authorList>
            <person name="Song W.-J."/>
            <person name="Kurnit D.M."/>
        </authorList>
    </citation>
    <scope>NUCLEOTIDE SEQUENCE [LARGE SCALE GENOMIC DNA]</scope>
    <source>
        <strain evidence="6 7">IMCC3135</strain>
    </source>
</reference>
<dbReference type="SUPFAM" id="SSF46785">
    <property type="entry name" value="Winged helix' DNA-binding domain"/>
    <property type="match status" value="1"/>
</dbReference>
<dbReference type="PANTHER" id="PTHR30537">
    <property type="entry name" value="HTH-TYPE TRANSCRIPTIONAL REGULATOR"/>
    <property type="match status" value="1"/>
</dbReference>
<keyword evidence="4" id="KW-0804">Transcription</keyword>
<keyword evidence="2" id="KW-0805">Transcription regulation</keyword>
<dbReference type="InterPro" id="IPR005119">
    <property type="entry name" value="LysR_subst-bd"/>
</dbReference>
<gene>
    <name evidence="6" type="primary">ampR</name>
    <name evidence="6" type="ORF">IMCC3135_26490</name>
</gene>
<dbReference type="InterPro" id="IPR000847">
    <property type="entry name" value="LysR_HTH_N"/>
</dbReference>
<name>A0A2Z2NVT8_9GAMM</name>
<keyword evidence="3" id="KW-0238">DNA-binding</keyword>
<comment type="similarity">
    <text evidence="1">Belongs to the LysR transcriptional regulatory family.</text>
</comment>
<dbReference type="Gene3D" id="1.10.10.10">
    <property type="entry name" value="Winged helix-like DNA-binding domain superfamily/Winged helix DNA-binding domain"/>
    <property type="match status" value="1"/>
</dbReference>
<dbReference type="InterPro" id="IPR036390">
    <property type="entry name" value="WH_DNA-bd_sf"/>
</dbReference>
<evidence type="ECO:0000259" key="5">
    <source>
        <dbReference type="PROSITE" id="PS50931"/>
    </source>
</evidence>
<dbReference type="InterPro" id="IPR036388">
    <property type="entry name" value="WH-like_DNA-bd_sf"/>
</dbReference>
<dbReference type="GO" id="GO:0006351">
    <property type="term" value="P:DNA-templated transcription"/>
    <property type="evidence" value="ECO:0007669"/>
    <property type="project" value="TreeGrafter"/>
</dbReference>
<evidence type="ECO:0000313" key="6">
    <source>
        <dbReference type="EMBL" id="ASJ75353.1"/>
    </source>
</evidence>
<evidence type="ECO:0000256" key="2">
    <source>
        <dbReference type="ARBA" id="ARBA00023015"/>
    </source>
</evidence>
<evidence type="ECO:0000256" key="4">
    <source>
        <dbReference type="ARBA" id="ARBA00023163"/>
    </source>
</evidence>
<dbReference type="InterPro" id="IPR058163">
    <property type="entry name" value="LysR-type_TF_proteobact-type"/>
</dbReference>
<organism evidence="6 7">
    <name type="scientific">Granulosicoccus antarcticus IMCC3135</name>
    <dbReference type="NCBI Taxonomy" id="1192854"/>
    <lineage>
        <taxon>Bacteria</taxon>
        <taxon>Pseudomonadati</taxon>
        <taxon>Pseudomonadota</taxon>
        <taxon>Gammaproteobacteria</taxon>
        <taxon>Chromatiales</taxon>
        <taxon>Granulosicoccaceae</taxon>
        <taxon>Granulosicoccus</taxon>
    </lineage>
</organism>
<dbReference type="GO" id="GO:0043565">
    <property type="term" value="F:sequence-specific DNA binding"/>
    <property type="evidence" value="ECO:0007669"/>
    <property type="project" value="TreeGrafter"/>
</dbReference>
<dbReference type="SUPFAM" id="SSF53850">
    <property type="entry name" value="Periplasmic binding protein-like II"/>
    <property type="match status" value="1"/>
</dbReference>
<dbReference type="OrthoDB" id="6787458at2"/>
<protein>
    <submittedName>
        <fullName evidence="6">HTH-type transcriptional activator AmpR</fullName>
    </submittedName>
</protein>
<dbReference type="Pfam" id="PF00126">
    <property type="entry name" value="HTH_1"/>
    <property type="match status" value="1"/>
</dbReference>
<keyword evidence="7" id="KW-1185">Reference proteome</keyword>
<dbReference type="Proteomes" id="UP000250079">
    <property type="component" value="Chromosome"/>
</dbReference>
<dbReference type="PRINTS" id="PR00039">
    <property type="entry name" value="HTHLYSR"/>
</dbReference>
<dbReference type="GO" id="GO:0003700">
    <property type="term" value="F:DNA-binding transcription factor activity"/>
    <property type="evidence" value="ECO:0007669"/>
    <property type="project" value="InterPro"/>
</dbReference>
<evidence type="ECO:0000256" key="1">
    <source>
        <dbReference type="ARBA" id="ARBA00009437"/>
    </source>
</evidence>
<dbReference type="AlphaFoldDB" id="A0A2Z2NVT8"/>
<dbReference type="Gene3D" id="3.40.190.10">
    <property type="entry name" value="Periplasmic binding protein-like II"/>
    <property type="match status" value="2"/>
</dbReference>
<evidence type="ECO:0000313" key="7">
    <source>
        <dbReference type="Proteomes" id="UP000250079"/>
    </source>
</evidence>